<dbReference type="GO" id="GO:0004523">
    <property type="term" value="F:RNA-DNA hybrid ribonuclease activity"/>
    <property type="evidence" value="ECO:0007669"/>
    <property type="project" value="InterPro"/>
</dbReference>
<dbReference type="CDD" id="cd09276">
    <property type="entry name" value="Rnase_HI_RT_non_LTR"/>
    <property type="match status" value="1"/>
</dbReference>
<name>A0A7M7HBS2_NASVI</name>
<dbReference type="Pfam" id="PF00075">
    <property type="entry name" value="RNase_H"/>
    <property type="match status" value="1"/>
</dbReference>
<dbReference type="InterPro" id="IPR036397">
    <property type="entry name" value="RNaseH_sf"/>
</dbReference>
<dbReference type="OrthoDB" id="7700353at2759"/>
<dbReference type="InterPro" id="IPR002156">
    <property type="entry name" value="RNaseH_domain"/>
</dbReference>
<reference evidence="2" key="1">
    <citation type="submission" date="2021-01" db="UniProtKB">
        <authorList>
            <consortium name="EnsemblMetazoa"/>
        </authorList>
    </citation>
    <scope>IDENTIFICATION</scope>
</reference>
<evidence type="ECO:0000313" key="3">
    <source>
        <dbReference type="Proteomes" id="UP000002358"/>
    </source>
</evidence>
<dbReference type="AlphaFoldDB" id="A0A7M7HBS2"/>
<dbReference type="InterPro" id="IPR012337">
    <property type="entry name" value="RNaseH-like_sf"/>
</dbReference>
<dbReference type="PROSITE" id="PS50879">
    <property type="entry name" value="RNASE_H_1"/>
    <property type="match status" value="1"/>
</dbReference>
<dbReference type="InParanoid" id="A0A7M7HBS2"/>
<feature type="domain" description="RNase H type-1" evidence="1">
    <location>
        <begin position="1"/>
        <end position="117"/>
    </location>
</feature>
<protein>
    <recommendedName>
        <fullName evidence="1">RNase H type-1 domain-containing protein</fullName>
    </recommendedName>
</protein>
<dbReference type="Gene3D" id="3.30.420.10">
    <property type="entry name" value="Ribonuclease H-like superfamily/Ribonuclease H"/>
    <property type="match status" value="1"/>
</dbReference>
<dbReference type="EnsemblMetazoa" id="XM_008215806">
    <property type="protein sequence ID" value="XP_008214028"/>
    <property type="gene ID" value="LOC103317528"/>
</dbReference>
<accession>A0A7M7HBS2</accession>
<evidence type="ECO:0000313" key="2">
    <source>
        <dbReference type="EnsemblMetazoa" id="XP_008214028"/>
    </source>
</evidence>
<organism evidence="2 3">
    <name type="scientific">Nasonia vitripennis</name>
    <name type="common">Parasitic wasp</name>
    <dbReference type="NCBI Taxonomy" id="7425"/>
    <lineage>
        <taxon>Eukaryota</taxon>
        <taxon>Metazoa</taxon>
        <taxon>Ecdysozoa</taxon>
        <taxon>Arthropoda</taxon>
        <taxon>Hexapoda</taxon>
        <taxon>Insecta</taxon>
        <taxon>Pterygota</taxon>
        <taxon>Neoptera</taxon>
        <taxon>Endopterygota</taxon>
        <taxon>Hymenoptera</taxon>
        <taxon>Apocrita</taxon>
        <taxon>Proctotrupomorpha</taxon>
        <taxon>Chalcidoidea</taxon>
        <taxon>Pteromalidae</taxon>
        <taxon>Pteromalinae</taxon>
        <taxon>Nasonia</taxon>
    </lineage>
</organism>
<keyword evidence="3" id="KW-1185">Reference proteome</keyword>
<evidence type="ECO:0000259" key="1">
    <source>
        <dbReference type="PROSITE" id="PS50879"/>
    </source>
</evidence>
<proteinExistence type="predicted"/>
<dbReference type="KEGG" id="nvi:103317528"/>
<dbReference type="SUPFAM" id="SSF53098">
    <property type="entry name" value="Ribonuclease H-like"/>
    <property type="match status" value="1"/>
</dbReference>
<sequence>MIGYRKNHRIHANDTYDRYEKTVGTPFTRQEIVAITEAAKWLLERSTGQRTVSFCSDSRAALMALDSISLSLKEVLRCRQALESLAEHNMVRLVWVPVHSGVVGNEKADKLAGRGANGIPARRCAVAVSTCEVNRAIKDWLNAQLSDKCTNAKGLRQARALMGNSPPVEWLRTIGG</sequence>
<dbReference type="Proteomes" id="UP000002358">
    <property type="component" value="Unassembled WGS sequence"/>
</dbReference>
<gene>
    <name evidence="2" type="primary">103317528</name>
</gene>
<dbReference type="GO" id="GO:0003676">
    <property type="term" value="F:nucleic acid binding"/>
    <property type="evidence" value="ECO:0007669"/>
    <property type="project" value="InterPro"/>
</dbReference>
<dbReference type="SMR" id="A0A7M7HBS2"/>